<dbReference type="InterPro" id="IPR001680">
    <property type="entry name" value="WD40_rpt"/>
</dbReference>
<dbReference type="InterPro" id="IPR015943">
    <property type="entry name" value="WD40/YVTN_repeat-like_dom_sf"/>
</dbReference>
<dbReference type="InterPro" id="IPR036322">
    <property type="entry name" value="WD40_repeat_dom_sf"/>
</dbReference>
<dbReference type="PROSITE" id="PS50294">
    <property type="entry name" value="WD_REPEATS_REGION"/>
    <property type="match status" value="2"/>
</dbReference>
<dbReference type="CDD" id="cd00200">
    <property type="entry name" value="WD40"/>
    <property type="match status" value="1"/>
</dbReference>
<dbReference type="PRINTS" id="PR00320">
    <property type="entry name" value="GPROTEINBRPT"/>
</dbReference>
<dbReference type="OrthoDB" id="2421129at2759"/>
<keyword evidence="3" id="KW-0677">Repeat</keyword>
<evidence type="ECO:0000313" key="6">
    <source>
        <dbReference type="EMBL" id="CEQ38748.1"/>
    </source>
</evidence>
<feature type="compositionally biased region" description="Low complexity" evidence="5">
    <location>
        <begin position="166"/>
        <end position="192"/>
    </location>
</feature>
<dbReference type="EMBL" id="CENE01000001">
    <property type="protein sequence ID" value="CEQ38748.1"/>
    <property type="molecule type" value="Genomic_DNA"/>
</dbReference>
<name>A0A0D6EG51_SPOSA</name>
<dbReference type="PANTHER" id="PTHR19862:SF14">
    <property type="entry name" value="WD REPEAT-CONTAINING PROTEIN 48"/>
    <property type="match status" value="1"/>
</dbReference>
<dbReference type="GO" id="GO:0043130">
    <property type="term" value="F:ubiquitin binding"/>
    <property type="evidence" value="ECO:0007669"/>
    <property type="project" value="TreeGrafter"/>
</dbReference>
<organism evidence="6 7">
    <name type="scientific">Sporidiobolus salmonicolor</name>
    <name type="common">Yeast-like fungus</name>
    <name type="synonym">Sporobolomyces salmonicolor</name>
    <dbReference type="NCBI Taxonomy" id="5005"/>
    <lineage>
        <taxon>Eukaryota</taxon>
        <taxon>Fungi</taxon>
        <taxon>Dikarya</taxon>
        <taxon>Basidiomycota</taxon>
        <taxon>Pucciniomycotina</taxon>
        <taxon>Microbotryomycetes</taxon>
        <taxon>Sporidiobolales</taxon>
        <taxon>Sporidiobolaceae</taxon>
        <taxon>Sporobolomyces</taxon>
    </lineage>
</organism>
<dbReference type="GO" id="GO:0000724">
    <property type="term" value="P:double-strand break repair via homologous recombination"/>
    <property type="evidence" value="ECO:0007669"/>
    <property type="project" value="TreeGrafter"/>
</dbReference>
<feature type="region of interest" description="Disordered" evidence="5">
    <location>
        <begin position="129"/>
        <end position="206"/>
    </location>
</feature>
<evidence type="ECO:0000256" key="2">
    <source>
        <dbReference type="ARBA" id="ARBA00022574"/>
    </source>
</evidence>
<dbReference type="Pfam" id="PF00400">
    <property type="entry name" value="WD40"/>
    <property type="match status" value="4"/>
</dbReference>
<dbReference type="InterPro" id="IPR020472">
    <property type="entry name" value="WD40_PAC1"/>
</dbReference>
<feature type="repeat" description="WD" evidence="4">
    <location>
        <begin position="325"/>
        <end position="366"/>
    </location>
</feature>
<dbReference type="InterPro" id="IPR051246">
    <property type="entry name" value="WDR48"/>
</dbReference>
<reference evidence="7" key="1">
    <citation type="submission" date="2015-02" db="EMBL/GenBank/DDBJ databases">
        <authorList>
            <person name="Gon?alves P."/>
        </authorList>
    </citation>
    <scope>NUCLEOTIDE SEQUENCE [LARGE SCALE GENOMIC DNA]</scope>
</reference>
<keyword evidence="2 4" id="KW-0853">WD repeat</keyword>
<feature type="repeat" description="WD" evidence="4">
    <location>
        <begin position="367"/>
        <end position="408"/>
    </location>
</feature>
<evidence type="ECO:0000256" key="1">
    <source>
        <dbReference type="ARBA" id="ARBA00006917"/>
    </source>
</evidence>
<feature type="compositionally biased region" description="Polar residues" evidence="5">
    <location>
        <begin position="800"/>
        <end position="814"/>
    </location>
</feature>
<dbReference type="PROSITE" id="PS00678">
    <property type="entry name" value="WD_REPEATS_1"/>
    <property type="match status" value="1"/>
</dbReference>
<dbReference type="SUPFAM" id="SSF50978">
    <property type="entry name" value="WD40 repeat-like"/>
    <property type="match status" value="1"/>
</dbReference>
<keyword evidence="7" id="KW-1185">Reference proteome</keyword>
<evidence type="ECO:0000256" key="3">
    <source>
        <dbReference type="ARBA" id="ARBA00022737"/>
    </source>
</evidence>
<feature type="compositionally biased region" description="Polar residues" evidence="5">
    <location>
        <begin position="607"/>
        <end position="622"/>
    </location>
</feature>
<dbReference type="InterPro" id="IPR019775">
    <property type="entry name" value="WD40_repeat_CS"/>
</dbReference>
<sequence length="1323" mass="143098">MVAAPLPPPPPRRVSYVIPPPSAPPPLLALPPFGIPRRGHTTPLFTFTGQLAEDSHHKYAHEQEAHPRHRLAVQALALDFSTALSHDGVRDTAPDGILYTGGRDGLLCSWELGLPSKRRRRRYGVMELEEGEDAVDSGEEDEREDDVEPSEQAELNDLGRRSTLKVSTRTSGSRTAGSSATRRASVSSMSTTKQGSRPEEPAGAQLPVEEQWEVDNEAVERLSLPPKARFRQCVQSHTDWVNDIVLCNYNRTLVSASSDSLVLAWNPHSSDHHDQVTPTQVGRHGDYVRCLATARETHWVASGGFDRKIKLWDVGEGRTQPLIELPSPPASVYSLGTTPSGSLIGAGTPERVVRIWDPRSRKQVSRLGGHTDNIRAVLISEEGKWVLSASSDSTIKLWSLTAQKCLHTFSHHASSVWSLFSQHPTLEIFYSGDRNGNLCKIDLEGTGDPGEGECLVLARDGPEDGDEGRTGSEGITQLVAQDDSWVWTAGGSSTVKRWKDIAPRSRRAGAVAMRAKESGDEPSLAEYRALDSTADLSLGLTDSSLEASPSSSTLERDRPSVSFHDNLTAPLTRTASSPTPRSPTQASATPRSPSQASHLASAGRPSSLRTSRQSLASTTTTRPLLEHLGSSSNSTSFCDIPYDSLVPLTLPEDTYFTPAFTARQRDPDAATIYSPMSGVSAPGLGLDSLHRPQLVAASSSSLRRPHSIVDTSRGATNVSQRDYLDRESAAEATPLRSEPDDVIEGGYGLIRCELLNDRQHALTLDTENELALWDVVRGCCVGVFASDELQDALAKRRPSETASSVTGSGRATSSNSTAHGFDLLEYVKHRIEGEVTISTWCKCDTRVGALTIHVEEARAFDAEAYIDECGIGPPEDFPPDHRLSLGKWVLRQLFDGFVEAEMATRVTNTPPQGTALFGSDPTDAPSFISLSGLPSPPTSPRARAPRTPGMTIALATPALNKAAVLPDLPTSPSSTALGTSPRFGLSELAPIPQSPAAATPIPNALTPVGGGKTPTMDRVEGDYFSLRPAFNEQPASAPLATTTSAATMKGAEQVSSPSLLPTPGGGTLMGRLKLRGKGSKRSVTTTEVPTLSSPIPLTIAERDDRTIEEQQQHQILEAVFSRPLAPCPLVDAPRIRYDPDMAVIISEETADAWAVKYRGLIGTSYEDMSVLEQKAPLWLLEFLLGNRTFVKDPMKVSFVLQPWKDGTHQSLPELPNANARLTANRSLRVRKVCSYVADKLDLRRPSRAPSIMDGSTTASNAYSSPAVGNHLFGEFNPEVEIEILVNDQLLPINVTLATIRHCMWKNGGDVVLTYRTAHREEAH</sequence>
<proteinExistence type="inferred from homology"/>
<feature type="region of interest" description="Disordered" evidence="5">
    <location>
        <begin position="795"/>
        <end position="814"/>
    </location>
</feature>
<evidence type="ECO:0000313" key="7">
    <source>
        <dbReference type="Proteomes" id="UP000243876"/>
    </source>
</evidence>
<gene>
    <name evidence="6" type="primary">SPOSA6832_00188</name>
</gene>
<feature type="compositionally biased region" description="Acidic residues" evidence="5">
    <location>
        <begin position="129"/>
        <end position="151"/>
    </location>
</feature>
<dbReference type="InterPro" id="IPR021772">
    <property type="entry name" value="WDR48/Bun107"/>
</dbReference>
<dbReference type="Gene3D" id="2.130.10.10">
    <property type="entry name" value="YVTN repeat-like/Quinoprotein amine dehydrogenase"/>
    <property type="match status" value="2"/>
</dbReference>
<dbReference type="Proteomes" id="UP000243876">
    <property type="component" value="Unassembled WGS sequence"/>
</dbReference>
<feature type="repeat" description="WD" evidence="4">
    <location>
        <begin position="281"/>
        <end position="322"/>
    </location>
</feature>
<dbReference type="Pfam" id="PF11816">
    <property type="entry name" value="DUF3337"/>
    <property type="match status" value="1"/>
</dbReference>
<feature type="region of interest" description="Disordered" evidence="5">
    <location>
        <begin position="542"/>
        <end position="633"/>
    </location>
</feature>
<accession>A0A0D6EG51</accession>
<feature type="repeat" description="WD" evidence="4">
    <location>
        <begin position="234"/>
        <end position="266"/>
    </location>
</feature>
<comment type="similarity">
    <text evidence="1">Belongs to the WD repeat WDR48 family.</text>
</comment>
<dbReference type="SMART" id="SM00320">
    <property type="entry name" value="WD40"/>
    <property type="match status" value="7"/>
</dbReference>
<evidence type="ECO:0000256" key="4">
    <source>
        <dbReference type="PROSITE-ProRule" id="PRU00221"/>
    </source>
</evidence>
<evidence type="ECO:0000256" key="5">
    <source>
        <dbReference type="SAM" id="MobiDB-lite"/>
    </source>
</evidence>
<feature type="non-terminal residue" evidence="6">
    <location>
        <position position="1"/>
    </location>
</feature>
<feature type="compositionally biased region" description="Low complexity" evidence="5">
    <location>
        <begin position="543"/>
        <end position="552"/>
    </location>
</feature>
<feature type="compositionally biased region" description="Polar residues" evidence="5">
    <location>
        <begin position="563"/>
        <end position="598"/>
    </location>
</feature>
<protein>
    <submittedName>
        <fullName evidence="6">SPOSA6832_00188-mRNA-1:cds</fullName>
    </submittedName>
</protein>
<dbReference type="PANTHER" id="PTHR19862">
    <property type="entry name" value="WD REPEAT-CONTAINING PROTEIN 48"/>
    <property type="match status" value="1"/>
</dbReference>
<dbReference type="PROSITE" id="PS50082">
    <property type="entry name" value="WD_REPEATS_2"/>
    <property type="match status" value="4"/>
</dbReference>